<keyword evidence="1" id="KW-0472">Membrane</keyword>
<gene>
    <name evidence="2" type="ORF">PLBR_LOCUS9357</name>
</gene>
<keyword evidence="1" id="KW-1133">Transmembrane helix</keyword>
<keyword evidence="2" id="KW-0496">Mitochondrion</keyword>
<dbReference type="AlphaFoldDB" id="A0A3P3YPL0"/>
<protein>
    <submittedName>
        <fullName evidence="2">Uncharacterized protein</fullName>
    </submittedName>
</protein>
<evidence type="ECO:0000313" key="2">
    <source>
        <dbReference type="EMBL" id="SPR02142.1"/>
    </source>
</evidence>
<name>A0A3P3YPL0_PLABS</name>
<dbReference type="EMBL" id="OVEO01000020">
    <property type="protein sequence ID" value="SPR02142.1"/>
    <property type="molecule type" value="Genomic_DNA"/>
</dbReference>
<reference evidence="2 3" key="1">
    <citation type="submission" date="2018-03" db="EMBL/GenBank/DDBJ databases">
        <authorList>
            <person name="Fogelqvist J."/>
        </authorList>
    </citation>
    <scope>NUCLEOTIDE SEQUENCE [LARGE SCALE GENOMIC DNA]</scope>
</reference>
<feature type="transmembrane region" description="Helical" evidence="1">
    <location>
        <begin position="47"/>
        <end position="76"/>
    </location>
</feature>
<dbReference type="Proteomes" id="UP000290189">
    <property type="component" value="Unassembled WGS sequence"/>
</dbReference>
<evidence type="ECO:0000313" key="3">
    <source>
        <dbReference type="Proteomes" id="UP000290189"/>
    </source>
</evidence>
<proteinExistence type="predicted"/>
<accession>A0A3P3YPL0</accession>
<keyword evidence="1" id="KW-0812">Transmembrane</keyword>
<organism evidence="2 3">
    <name type="scientific">Plasmodiophora brassicae</name>
    <name type="common">Clubroot disease agent</name>
    <dbReference type="NCBI Taxonomy" id="37360"/>
    <lineage>
        <taxon>Eukaryota</taxon>
        <taxon>Sar</taxon>
        <taxon>Rhizaria</taxon>
        <taxon>Endomyxa</taxon>
        <taxon>Phytomyxea</taxon>
        <taxon>Plasmodiophorida</taxon>
        <taxon>Plasmodiophoridae</taxon>
        <taxon>Plasmodiophora</taxon>
    </lineage>
</organism>
<sequence>MGGGTDLLTVTHDAGIVVDGRDRLMALLSRTMLQLLNLRSRLTGVPLAMVLLPLLLLLLVVRCTIVWAFGSCLLVVELRNLVRCPIISLRLSIFPVE</sequence>
<geneLocation type="mitochondrion" evidence="2"/>
<evidence type="ECO:0000256" key="1">
    <source>
        <dbReference type="SAM" id="Phobius"/>
    </source>
</evidence>